<dbReference type="GO" id="GO:0016757">
    <property type="term" value="F:glycosyltransferase activity"/>
    <property type="evidence" value="ECO:0007669"/>
    <property type="project" value="InterPro"/>
</dbReference>
<protein>
    <submittedName>
        <fullName evidence="1">Glycosyltransferase family 8 protein</fullName>
    </submittedName>
</protein>
<dbReference type="InterPro" id="IPR050587">
    <property type="entry name" value="GNT1/Glycosyltrans_8"/>
</dbReference>
<sequence length="540" mass="61196">MMENPTSSVQSDYTFTPSQDWFTFNIDTWRTLFNLVKPSPRILEIGSWEGRSAVFLLKELCADGGEVVCLDHFDLMATAAGRERYRKLEHNLTLTGKKFSIIDEFSVPGLMRLLHEHIQSKSSGFDWVYVDGSHEADDTFLDGELAWRLANKGAVIIFDDYHWDVEDEESIHHPKRGIDAFLALHDGEYERLSSPSQYQLILQKKSDMRIGFLLKDVQEVQVDDDAFGYSMNIALTINEDYAMPAAVTVQGLVDHNEGKLRIYILDCGISESSRKKLASAAAERQGVSMLFLELPKDSLTAEHGAVWAKLDMLRVLPVERVLYLDGDTLIRKPIMDLWRTDLQGKSCAAALDVGFPMAHEGIERKPYFNAGVMLLDLAKIRLSIDKLFGLAKDKGISKFTFKDQDVLNEHFNGDWIKISLTWNATGLGTYADLPSHDRLAIDFEELKDPAIIHFTGPVHPDAAVVLNPWVQPYTAKPWGYAGSPKHPFQAQWWATLERTAWQGYRQSAEYKEMMIEQKEKAIQSAIRAMENRLAEVNADT</sequence>
<evidence type="ECO:0000313" key="2">
    <source>
        <dbReference type="Proteomes" id="UP000305948"/>
    </source>
</evidence>
<dbReference type="STRING" id="5364.A0A5C3NFZ9"/>
<organism evidence="1 2">
    <name type="scientific">Heliocybe sulcata</name>
    <dbReference type="NCBI Taxonomy" id="5364"/>
    <lineage>
        <taxon>Eukaryota</taxon>
        <taxon>Fungi</taxon>
        <taxon>Dikarya</taxon>
        <taxon>Basidiomycota</taxon>
        <taxon>Agaricomycotina</taxon>
        <taxon>Agaricomycetes</taxon>
        <taxon>Gloeophyllales</taxon>
        <taxon>Gloeophyllaceae</taxon>
        <taxon>Heliocybe</taxon>
    </lineage>
</organism>
<dbReference type="InterPro" id="IPR029044">
    <property type="entry name" value="Nucleotide-diphossugar_trans"/>
</dbReference>
<keyword evidence="1" id="KW-0808">Transferase</keyword>
<dbReference type="InterPro" id="IPR029063">
    <property type="entry name" value="SAM-dependent_MTases_sf"/>
</dbReference>
<accession>A0A5C3NFZ9</accession>
<gene>
    <name evidence="1" type="ORF">OE88DRAFT_1723128</name>
</gene>
<dbReference type="Gene3D" id="3.40.50.150">
    <property type="entry name" value="Vaccinia Virus protein VP39"/>
    <property type="match status" value="1"/>
</dbReference>
<dbReference type="Pfam" id="PF01501">
    <property type="entry name" value="Glyco_transf_8"/>
    <property type="match status" value="1"/>
</dbReference>
<dbReference type="EMBL" id="ML213504">
    <property type="protein sequence ID" value="TFK56260.1"/>
    <property type="molecule type" value="Genomic_DNA"/>
</dbReference>
<dbReference type="InterPro" id="IPR002495">
    <property type="entry name" value="Glyco_trans_8"/>
</dbReference>
<evidence type="ECO:0000313" key="1">
    <source>
        <dbReference type="EMBL" id="TFK56260.1"/>
    </source>
</evidence>
<dbReference type="AlphaFoldDB" id="A0A5C3NFZ9"/>
<dbReference type="OrthoDB" id="2014201at2759"/>
<reference evidence="1 2" key="1">
    <citation type="journal article" date="2019" name="Nat. Ecol. Evol.">
        <title>Megaphylogeny resolves global patterns of mushroom evolution.</title>
        <authorList>
            <person name="Varga T."/>
            <person name="Krizsan K."/>
            <person name="Foldi C."/>
            <person name="Dima B."/>
            <person name="Sanchez-Garcia M."/>
            <person name="Sanchez-Ramirez S."/>
            <person name="Szollosi G.J."/>
            <person name="Szarkandi J.G."/>
            <person name="Papp V."/>
            <person name="Albert L."/>
            <person name="Andreopoulos W."/>
            <person name="Angelini C."/>
            <person name="Antonin V."/>
            <person name="Barry K.W."/>
            <person name="Bougher N.L."/>
            <person name="Buchanan P."/>
            <person name="Buyck B."/>
            <person name="Bense V."/>
            <person name="Catcheside P."/>
            <person name="Chovatia M."/>
            <person name="Cooper J."/>
            <person name="Damon W."/>
            <person name="Desjardin D."/>
            <person name="Finy P."/>
            <person name="Geml J."/>
            <person name="Haridas S."/>
            <person name="Hughes K."/>
            <person name="Justo A."/>
            <person name="Karasinski D."/>
            <person name="Kautmanova I."/>
            <person name="Kiss B."/>
            <person name="Kocsube S."/>
            <person name="Kotiranta H."/>
            <person name="LaButti K.M."/>
            <person name="Lechner B.E."/>
            <person name="Liimatainen K."/>
            <person name="Lipzen A."/>
            <person name="Lukacs Z."/>
            <person name="Mihaltcheva S."/>
            <person name="Morgado L.N."/>
            <person name="Niskanen T."/>
            <person name="Noordeloos M.E."/>
            <person name="Ohm R.A."/>
            <person name="Ortiz-Santana B."/>
            <person name="Ovrebo C."/>
            <person name="Racz N."/>
            <person name="Riley R."/>
            <person name="Savchenko A."/>
            <person name="Shiryaev A."/>
            <person name="Soop K."/>
            <person name="Spirin V."/>
            <person name="Szebenyi C."/>
            <person name="Tomsovsky M."/>
            <person name="Tulloss R.E."/>
            <person name="Uehling J."/>
            <person name="Grigoriev I.V."/>
            <person name="Vagvolgyi C."/>
            <person name="Papp T."/>
            <person name="Martin F.M."/>
            <person name="Miettinen O."/>
            <person name="Hibbett D.S."/>
            <person name="Nagy L.G."/>
        </authorList>
    </citation>
    <scope>NUCLEOTIDE SEQUENCE [LARGE SCALE GENOMIC DNA]</scope>
    <source>
        <strain evidence="1 2">OMC1185</strain>
    </source>
</reference>
<dbReference type="Proteomes" id="UP000305948">
    <property type="component" value="Unassembled WGS sequence"/>
</dbReference>
<name>A0A5C3NFZ9_9AGAM</name>
<keyword evidence="2" id="KW-1185">Reference proteome</keyword>
<dbReference type="SUPFAM" id="SSF53335">
    <property type="entry name" value="S-adenosyl-L-methionine-dependent methyltransferases"/>
    <property type="match status" value="1"/>
</dbReference>
<dbReference type="Gene3D" id="3.90.550.10">
    <property type="entry name" value="Spore Coat Polysaccharide Biosynthesis Protein SpsA, Chain A"/>
    <property type="match status" value="1"/>
</dbReference>
<dbReference type="SUPFAM" id="SSF53448">
    <property type="entry name" value="Nucleotide-diphospho-sugar transferases"/>
    <property type="match status" value="1"/>
</dbReference>
<dbReference type="PANTHER" id="PTHR11183">
    <property type="entry name" value="GLYCOGENIN SUBFAMILY MEMBER"/>
    <property type="match status" value="1"/>
</dbReference>
<dbReference type="CDD" id="cd04194">
    <property type="entry name" value="GT8_A4GalT_like"/>
    <property type="match status" value="1"/>
</dbReference>
<dbReference type="Pfam" id="PF13578">
    <property type="entry name" value="Methyltransf_24"/>
    <property type="match status" value="1"/>
</dbReference>
<proteinExistence type="predicted"/>